<organism evidence="3 4">
    <name type="scientific">Owenia fusiformis</name>
    <name type="common">Polychaete worm</name>
    <dbReference type="NCBI Taxonomy" id="6347"/>
    <lineage>
        <taxon>Eukaryota</taxon>
        <taxon>Metazoa</taxon>
        <taxon>Spiralia</taxon>
        <taxon>Lophotrochozoa</taxon>
        <taxon>Annelida</taxon>
        <taxon>Polychaeta</taxon>
        <taxon>Sedentaria</taxon>
        <taxon>Canalipalpata</taxon>
        <taxon>Sabellida</taxon>
        <taxon>Oweniida</taxon>
        <taxon>Oweniidae</taxon>
        <taxon>Owenia</taxon>
    </lineage>
</organism>
<name>A0A8J1XJN5_OWEFU</name>
<dbReference type="PANTHER" id="PTHR48103:SF2">
    <property type="entry name" value="MIDASIN"/>
    <property type="match status" value="1"/>
</dbReference>
<dbReference type="Proteomes" id="UP000749559">
    <property type="component" value="Unassembled WGS sequence"/>
</dbReference>
<dbReference type="InterPro" id="IPR003593">
    <property type="entry name" value="AAA+_ATPase"/>
</dbReference>
<dbReference type="Pfam" id="PF17867">
    <property type="entry name" value="AAA_lid_7"/>
    <property type="match status" value="1"/>
</dbReference>
<dbReference type="Pfam" id="PF07728">
    <property type="entry name" value="AAA_5"/>
    <property type="match status" value="2"/>
</dbReference>
<dbReference type="GO" id="GO:0005524">
    <property type="term" value="F:ATP binding"/>
    <property type="evidence" value="ECO:0007669"/>
    <property type="project" value="UniProtKB-KW"/>
</dbReference>
<dbReference type="SMART" id="SM00382">
    <property type="entry name" value="AAA"/>
    <property type="match status" value="2"/>
</dbReference>
<feature type="non-terminal residue" evidence="3">
    <location>
        <position position="1"/>
    </location>
</feature>
<dbReference type="GO" id="GO:0000055">
    <property type="term" value="P:ribosomal large subunit export from nucleus"/>
    <property type="evidence" value="ECO:0007669"/>
    <property type="project" value="TreeGrafter"/>
</dbReference>
<evidence type="ECO:0000313" key="4">
    <source>
        <dbReference type="Proteomes" id="UP000749559"/>
    </source>
</evidence>
<dbReference type="GO" id="GO:0005634">
    <property type="term" value="C:nucleus"/>
    <property type="evidence" value="ECO:0007669"/>
    <property type="project" value="TreeGrafter"/>
</dbReference>
<dbReference type="FunFam" id="3.40.50.300:FF:000582">
    <property type="entry name" value="Midasin"/>
    <property type="match status" value="1"/>
</dbReference>
<dbReference type="InterPro" id="IPR011704">
    <property type="entry name" value="ATPase_dyneun-rel_AAA"/>
</dbReference>
<protein>
    <submittedName>
        <fullName evidence="3">Uncharacterized protein</fullName>
    </submittedName>
</protein>
<accession>A0A8J1XJN5</accession>
<evidence type="ECO:0000256" key="2">
    <source>
        <dbReference type="ARBA" id="ARBA00022840"/>
    </source>
</evidence>
<dbReference type="EMBL" id="CAIIXF020000011">
    <property type="protein sequence ID" value="CAH1798613.1"/>
    <property type="molecule type" value="Genomic_DNA"/>
</dbReference>
<proteinExistence type="predicted"/>
<dbReference type="GO" id="GO:0000027">
    <property type="term" value="P:ribosomal large subunit assembly"/>
    <property type="evidence" value="ECO:0007669"/>
    <property type="project" value="TreeGrafter"/>
</dbReference>
<dbReference type="AlphaFoldDB" id="A0A8J1XJN5"/>
<gene>
    <name evidence="3" type="ORF">OFUS_LOCUS22740</name>
</gene>
<keyword evidence="2" id="KW-0067">ATP-binding</keyword>
<dbReference type="OrthoDB" id="422220at2759"/>
<dbReference type="Gene3D" id="3.40.50.300">
    <property type="entry name" value="P-loop containing nucleotide triphosphate hydrolases"/>
    <property type="match status" value="2"/>
</dbReference>
<dbReference type="InterPro" id="IPR027417">
    <property type="entry name" value="P-loop_NTPase"/>
</dbReference>
<keyword evidence="1" id="KW-0547">Nucleotide-binding</keyword>
<evidence type="ECO:0000313" key="3">
    <source>
        <dbReference type="EMBL" id="CAH1798613.1"/>
    </source>
</evidence>
<comment type="caution">
    <text evidence="3">The sequence shown here is derived from an EMBL/GenBank/DDBJ whole genome shotgun (WGS) entry which is preliminary data.</text>
</comment>
<reference evidence="3" key="1">
    <citation type="submission" date="2022-03" db="EMBL/GenBank/DDBJ databases">
        <authorList>
            <person name="Martin C."/>
        </authorList>
    </citation>
    <scope>NUCLEOTIDE SEQUENCE</scope>
</reference>
<dbReference type="GO" id="GO:0016887">
    <property type="term" value="F:ATP hydrolysis activity"/>
    <property type="evidence" value="ECO:0007669"/>
    <property type="project" value="InterPro"/>
</dbReference>
<dbReference type="SUPFAM" id="SSF52540">
    <property type="entry name" value="P-loop containing nucleoside triphosphate hydrolases"/>
    <property type="match status" value="2"/>
</dbReference>
<dbReference type="GO" id="GO:0030687">
    <property type="term" value="C:preribosome, large subunit precursor"/>
    <property type="evidence" value="ECO:0007669"/>
    <property type="project" value="TreeGrafter"/>
</dbReference>
<sequence>MDNLCVKVSDFLQKLCRKNKTCGHKIQRFLAKQIWNSGDREDVLNTLAELFLVPGCSSDVTEECSPIMLDIFIRAKKRIEKKWSMENHQYLFVALSKALTLCPDALRFTIEYCRSKPAPFEETTTAKEPLSKKPRKSKGTEKLAPKELVEATYWLTYFAREDVKRMWNWKPFLNFLKSEDVKIKWFATLTIGTLVDMTDSQMETFQKQYIDKDTFIKLRIRHNVELQKIAAGHVQIYGDKSEERLDENVSHTMGHLVERDLTEDVVAVCGILINNIQSDSKQEVDNSKFLIPVDSTQRNLRSLSLAVAVGSPVLLQGPVGSGKTALVEHLAALTGRMKTPHLIKVQLGDQTDSKALLGTYRCTDIPGEFLWQPGTLTQAVMEGRWILLEDIDYAPMDVISTLVPLLQSNTLSIPGHGDSVKAAPGFQLFATQRLLTGISGLYTLQNSNSTMLERMWSLINVEPMSRGELKEVITSRYPQLNSVSERLLDIYFLLSAGQHESSMVAMDTELDETVGQFLSHDGRLISTRDLMKWCHRIAEDFNITSSATGNLVFQEALDCFCACLPKLEQRLPLAEAIGAKLNITKVKAEYYCCKYKPNVELTATTLTLGRASLQRVQEETMKMKKLKTNFAFTQPSVALLERIAVCVENNEPVLLVGETGTGKTSTVQYLASQSGQSLRVVNMNQQSDRTDLLGGYKPVDLRHLVAPLREDFEILFCSSFSRKQNIKFLKHVQECFSRRRWPDLFKLMEHSHGAALKKYASDNTSREKWRQLGLRLQQMKIQVKHTENTLAFSFIEGTLVQAIKCGDWVLLDEINLASAETLECLGGLLESNAGSLVLLERGDTEPIERHPDFRLFACMNPATDVGKK</sequence>
<dbReference type="PANTHER" id="PTHR48103">
    <property type="entry name" value="MIDASIN-RELATED"/>
    <property type="match status" value="1"/>
</dbReference>
<evidence type="ECO:0000256" key="1">
    <source>
        <dbReference type="ARBA" id="ARBA00022741"/>
    </source>
</evidence>
<dbReference type="InterPro" id="IPR040848">
    <property type="entry name" value="AAA_lid_7"/>
</dbReference>
<keyword evidence="4" id="KW-1185">Reference proteome</keyword>